<organism evidence="1">
    <name type="scientific">bioreactor metagenome</name>
    <dbReference type="NCBI Taxonomy" id="1076179"/>
    <lineage>
        <taxon>unclassified sequences</taxon>
        <taxon>metagenomes</taxon>
        <taxon>ecological metagenomes</taxon>
    </lineage>
</organism>
<name>A0A644YXK9_9ZZZZ</name>
<comment type="caution">
    <text evidence="1">The sequence shown here is derived from an EMBL/GenBank/DDBJ whole genome shotgun (WGS) entry which is preliminary data.</text>
</comment>
<accession>A0A644YXK9</accession>
<dbReference type="AlphaFoldDB" id="A0A644YXK9"/>
<reference evidence="1" key="1">
    <citation type="submission" date="2019-08" db="EMBL/GenBank/DDBJ databases">
        <authorList>
            <person name="Kucharzyk K."/>
            <person name="Murdoch R.W."/>
            <person name="Higgins S."/>
            <person name="Loffler F."/>
        </authorList>
    </citation>
    <scope>NUCLEOTIDE SEQUENCE</scope>
</reference>
<sequence>MRSQRNVIGLGHRGDLLDLGNAAGMTQIRLDNIYAASLKEALEIISTKQTLAGCDGDVAASGDLLEALHVFTQDGLFEEHGVKLLKLFGQDLCHGLVHAAVEIDSDSKVLAASLADSGHAFQNSVDLFVRVDHLQFFGSVHFDGAEAGVHALPGHCAGIGGTVAADPGIHADLVTALAAHQLVNRGVEKFPLNIPECLVDSG</sequence>
<dbReference type="EMBL" id="VSSQ01006401">
    <property type="protein sequence ID" value="MPM32571.1"/>
    <property type="molecule type" value="Genomic_DNA"/>
</dbReference>
<evidence type="ECO:0000313" key="1">
    <source>
        <dbReference type="EMBL" id="MPM32571.1"/>
    </source>
</evidence>
<protein>
    <submittedName>
        <fullName evidence="1">Uncharacterized protein</fullName>
    </submittedName>
</protein>
<proteinExistence type="predicted"/>
<gene>
    <name evidence="1" type="ORF">SDC9_79135</name>
</gene>